<dbReference type="Proteomes" id="UP000198397">
    <property type="component" value="Unassembled WGS sequence"/>
</dbReference>
<dbReference type="InterPro" id="IPR014729">
    <property type="entry name" value="Rossmann-like_a/b/a_fold"/>
</dbReference>
<sequence>MTDLMARPVIPVANETDAETTYAAAAPYLDPDSRPLLVNVIEKAGGAPDKASVEQRREVAEAAFAAFAELAAADGVAVDEEIRYDTDVVDAIVGAATDSDGTAIAFVSRGGGRIVQFLSGGVRSKLIADPTLPVVVLPTVEG</sequence>
<evidence type="ECO:0000259" key="1">
    <source>
        <dbReference type="Pfam" id="PF00582"/>
    </source>
</evidence>
<organism evidence="2 3">
    <name type="scientific">Halorubrum vacuolatum</name>
    <name type="common">Natronobacterium vacuolatum</name>
    <dbReference type="NCBI Taxonomy" id="63740"/>
    <lineage>
        <taxon>Archaea</taxon>
        <taxon>Methanobacteriati</taxon>
        <taxon>Methanobacteriota</taxon>
        <taxon>Stenosarchaea group</taxon>
        <taxon>Halobacteria</taxon>
        <taxon>Halobacteriales</taxon>
        <taxon>Haloferacaceae</taxon>
        <taxon>Halorubrum</taxon>
    </lineage>
</organism>
<dbReference type="AlphaFoldDB" id="A0A238US77"/>
<dbReference type="Pfam" id="PF00582">
    <property type="entry name" value="Usp"/>
    <property type="match status" value="1"/>
</dbReference>
<keyword evidence="3" id="KW-1185">Reference proteome</keyword>
<dbReference type="EMBL" id="FZNQ01000001">
    <property type="protein sequence ID" value="SNR24303.1"/>
    <property type="molecule type" value="Genomic_DNA"/>
</dbReference>
<feature type="domain" description="UspA" evidence="1">
    <location>
        <begin position="24"/>
        <end position="138"/>
    </location>
</feature>
<dbReference type="InterPro" id="IPR006016">
    <property type="entry name" value="UspA"/>
</dbReference>
<protein>
    <submittedName>
        <fullName evidence="2">Nucleotide-binding universal stress protein, UspA family</fullName>
    </submittedName>
</protein>
<proteinExistence type="predicted"/>
<gene>
    <name evidence="2" type="ORF">SAMN06264855_101248</name>
</gene>
<accession>A0A238US77</accession>
<evidence type="ECO:0000313" key="2">
    <source>
        <dbReference type="EMBL" id="SNR24303.1"/>
    </source>
</evidence>
<evidence type="ECO:0000313" key="3">
    <source>
        <dbReference type="Proteomes" id="UP000198397"/>
    </source>
</evidence>
<dbReference type="Gene3D" id="3.40.50.620">
    <property type="entry name" value="HUPs"/>
    <property type="match status" value="1"/>
</dbReference>
<dbReference type="SUPFAM" id="SSF52402">
    <property type="entry name" value="Adenine nucleotide alpha hydrolases-like"/>
    <property type="match status" value="1"/>
</dbReference>
<dbReference type="RefSeq" id="WP_245809883.1">
    <property type="nucleotide sequence ID" value="NZ_FZNQ01000001.1"/>
</dbReference>
<name>A0A238US77_HALVU</name>
<reference evidence="2 3" key="1">
    <citation type="submission" date="2017-06" db="EMBL/GenBank/DDBJ databases">
        <authorList>
            <person name="Kim H.J."/>
            <person name="Triplett B.A."/>
        </authorList>
    </citation>
    <scope>NUCLEOTIDE SEQUENCE [LARGE SCALE GENOMIC DNA]</scope>
    <source>
        <strain evidence="2 3">DSM 8800</strain>
    </source>
</reference>